<gene>
    <name evidence="2" type="ORF">EIP75_05525</name>
</gene>
<name>A0A3R8T749_9BURK</name>
<evidence type="ECO:0000313" key="3">
    <source>
        <dbReference type="Proteomes" id="UP000269265"/>
    </source>
</evidence>
<keyword evidence="2" id="KW-0808">Transferase</keyword>
<dbReference type="InterPro" id="IPR002123">
    <property type="entry name" value="Plipid/glycerol_acylTrfase"/>
</dbReference>
<dbReference type="AlphaFoldDB" id="A0A3R8T749"/>
<proteinExistence type="predicted"/>
<dbReference type="SUPFAM" id="SSF69593">
    <property type="entry name" value="Glycerol-3-phosphate (1)-acyltransferase"/>
    <property type="match status" value="1"/>
</dbReference>
<dbReference type="RefSeq" id="WP_125242219.1">
    <property type="nucleotide sequence ID" value="NZ_RSED01000003.1"/>
</dbReference>
<organism evidence="2 3">
    <name type="scientific">Aquabacterium soli</name>
    <dbReference type="NCBI Taxonomy" id="2493092"/>
    <lineage>
        <taxon>Bacteria</taxon>
        <taxon>Pseudomonadati</taxon>
        <taxon>Pseudomonadota</taxon>
        <taxon>Betaproteobacteria</taxon>
        <taxon>Burkholderiales</taxon>
        <taxon>Aquabacterium</taxon>
    </lineage>
</organism>
<reference evidence="2 3" key="1">
    <citation type="submission" date="2018-12" db="EMBL/GenBank/DDBJ databases">
        <title>The whole draft genome of Aquabacterium sp. SJQ9.</title>
        <authorList>
            <person name="Sun L."/>
            <person name="Gao X."/>
            <person name="Chen W."/>
            <person name="Huang K."/>
        </authorList>
    </citation>
    <scope>NUCLEOTIDE SEQUENCE [LARGE SCALE GENOMIC DNA]</scope>
    <source>
        <strain evidence="2 3">SJQ9</strain>
    </source>
</reference>
<sequence length="362" mass="39188">MPPGFAADLSTASKQIRHKNQHRDDACAANTALLLKRLRCPSSRAVLLLDALDCANPPLCRHMPDDSSTLLDLLTEINLVDLLDSTGLSLLHRTPLQHLFLPWARRFATVAHEFDARVGEHGLAQGSTWLMHQMTAGLHTTGLEQVPTQGPVFILANHPGMTDTIALFASLASRPDLRVIAMDRPFLRALPHVARQLIFLPADQSGRLSVIRDASRHLKDGGALLTFPAGEIEPDPAVEGSDSAIDSLKNWSVSYGLLARLVPDARFLPALVSHVISPAAQRHPLCLLRRTAHDKAKLAAALQVALPRYRNQLAHVSFGPALQAGQADPKALCAAMATQMRRLILGLEPAGQMPDCVPEPVG</sequence>
<dbReference type="EMBL" id="RSED01000003">
    <property type="protein sequence ID" value="RRS05651.1"/>
    <property type="molecule type" value="Genomic_DNA"/>
</dbReference>
<feature type="domain" description="Phospholipid/glycerol acyltransferase" evidence="1">
    <location>
        <begin position="139"/>
        <end position="232"/>
    </location>
</feature>
<evidence type="ECO:0000259" key="1">
    <source>
        <dbReference type="Pfam" id="PF01553"/>
    </source>
</evidence>
<dbReference type="GO" id="GO:0016746">
    <property type="term" value="F:acyltransferase activity"/>
    <property type="evidence" value="ECO:0007669"/>
    <property type="project" value="UniProtKB-KW"/>
</dbReference>
<evidence type="ECO:0000313" key="2">
    <source>
        <dbReference type="EMBL" id="RRS05651.1"/>
    </source>
</evidence>
<dbReference type="Pfam" id="PF01553">
    <property type="entry name" value="Acyltransferase"/>
    <property type="match status" value="1"/>
</dbReference>
<keyword evidence="3" id="KW-1185">Reference proteome</keyword>
<keyword evidence="2" id="KW-0012">Acyltransferase</keyword>
<dbReference type="OrthoDB" id="9812274at2"/>
<accession>A0A3R8T749</accession>
<comment type="caution">
    <text evidence="2">The sequence shown here is derived from an EMBL/GenBank/DDBJ whole genome shotgun (WGS) entry which is preliminary data.</text>
</comment>
<protein>
    <submittedName>
        <fullName evidence="2">Glycerol acyltransferase</fullName>
    </submittedName>
</protein>
<dbReference type="Proteomes" id="UP000269265">
    <property type="component" value="Unassembled WGS sequence"/>
</dbReference>